<evidence type="ECO:0000313" key="15">
    <source>
        <dbReference type="Proteomes" id="UP001597185"/>
    </source>
</evidence>
<dbReference type="GO" id="GO:0005524">
    <property type="term" value="F:ATP binding"/>
    <property type="evidence" value="ECO:0007669"/>
    <property type="project" value="UniProtKB-KW"/>
</dbReference>
<evidence type="ECO:0000256" key="5">
    <source>
        <dbReference type="ARBA" id="ARBA00022723"/>
    </source>
</evidence>
<keyword evidence="7 12" id="KW-0418">Kinase</keyword>
<dbReference type="GO" id="GO:0046872">
    <property type="term" value="F:metal ion binding"/>
    <property type="evidence" value="ECO:0007669"/>
    <property type="project" value="UniProtKB-KW"/>
</dbReference>
<keyword evidence="9 12" id="KW-0460">Magnesium</keyword>
<evidence type="ECO:0000256" key="3">
    <source>
        <dbReference type="ARBA" id="ARBA00012142"/>
    </source>
</evidence>
<comment type="caution">
    <text evidence="14">The sequence shown here is derived from an EMBL/GenBank/DDBJ whole genome shotgun (WGS) entry which is preliminary data.</text>
</comment>
<comment type="catalytic activity">
    <reaction evidence="12">
        <text>pyruvate + ATP = phosphoenolpyruvate + ADP + H(+)</text>
        <dbReference type="Rhea" id="RHEA:18157"/>
        <dbReference type="ChEBI" id="CHEBI:15361"/>
        <dbReference type="ChEBI" id="CHEBI:15378"/>
        <dbReference type="ChEBI" id="CHEBI:30616"/>
        <dbReference type="ChEBI" id="CHEBI:58702"/>
        <dbReference type="ChEBI" id="CHEBI:456216"/>
        <dbReference type="EC" id="2.7.1.40"/>
    </reaction>
</comment>
<gene>
    <name evidence="14" type="ORF">ACFR9T_13490</name>
</gene>
<protein>
    <recommendedName>
        <fullName evidence="3 12">Pyruvate kinase</fullName>
        <ecNumber evidence="3 12">2.7.1.40</ecNumber>
    </recommendedName>
</protein>
<evidence type="ECO:0000256" key="9">
    <source>
        <dbReference type="ARBA" id="ARBA00022842"/>
    </source>
</evidence>
<keyword evidence="8" id="KW-0067">ATP-binding</keyword>
<evidence type="ECO:0000256" key="8">
    <source>
        <dbReference type="ARBA" id="ARBA00022840"/>
    </source>
</evidence>
<dbReference type="GO" id="GO:0016301">
    <property type="term" value="F:kinase activity"/>
    <property type="evidence" value="ECO:0007669"/>
    <property type="project" value="UniProtKB-KW"/>
</dbReference>
<dbReference type="InterPro" id="IPR001697">
    <property type="entry name" value="Pyr_Knase"/>
</dbReference>
<dbReference type="InterPro" id="IPR011037">
    <property type="entry name" value="Pyrv_Knase-like_insert_dom_sf"/>
</dbReference>
<dbReference type="GO" id="GO:0004743">
    <property type="term" value="F:pyruvate kinase activity"/>
    <property type="evidence" value="ECO:0007669"/>
    <property type="project" value="UniProtKB-EC"/>
</dbReference>
<dbReference type="PRINTS" id="PR01050">
    <property type="entry name" value="PYRUVTKNASE"/>
</dbReference>
<dbReference type="InterPro" id="IPR015793">
    <property type="entry name" value="Pyrv_Knase_brl"/>
</dbReference>
<evidence type="ECO:0000256" key="7">
    <source>
        <dbReference type="ARBA" id="ARBA00022777"/>
    </source>
</evidence>
<evidence type="ECO:0000256" key="12">
    <source>
        <dbReference type="RuleBase" id="RU000504"/>
    </source>
</evidence>
<dbReference type="EC" id="2.7.1.40" evidence="3 12"/>
<dbReference type="PANTHER" id="PTHR11817">
    <property type="entry name" value="PYRUVATE KINASE"/>
    <property type="match status" value="1"/>
</dbReference>
<evidence type="ECO:0000256" key="10">
    <source>
        <dbReference type="ARBA" id="ARBA00023152"/>
    </source>
</evidence>
<organism evidence="14 15">
    <name type="scientific">Halorubrum laminariae</name>
    <dbReference type="NCBI Taxonomy" id="1433523"/>
    <lineage>
        <taxon>Archaea</taxon>
        <taxon>Methanobacteriati</taxon>
        <taxon>Methanobacteriota</taxon>
        <taxon>Stenosarchaea group</taxon>
        <taxon>Halobacteria</taxon>
        <taxon>Halobacteriales</taxon>
        <taxon>Haloferacaceae</taxon>
        <taxon>Halorubrum</taxon>
    </lineage>
</organism>
<dbReference type="Proteomes" id="UP001597185">
    <property type="component" value="Unassembled WGS sequence"/>
</dbReference>
<keyword evidence="4 12" id="KW-0808">Transferase</keyword>
<comment type="similarity">
    <text evidence="2 12">Belongs to the pyruvate kinase family.</text>
</comment>
<evidence type="ECO:0000256" key="11">
    <source>
        <dbReference type="ARBA" id="ARBA00023317"/>
    </source>
</evidence>
<feature type="domain" description="Pyruvate kinase barrel" evidence="13">
    <location>
        <begin position="1"/>
        <end position="202"/>
    </location>
</feature>
<dbReference type="Gene3D" id="2.40.33.10">
    <property type="entry name" value="PK beta-barrel domain-like"/>
    <property type="match status" value="1"/>
</dbReference>
<keyword evidence="5" id="KW-0479">Metal-binding</keyword>
<dbReference type="AlphaFoldDB" id="A0ABD6C3L7"/>
<dbReference type="Pfam" id="PF00224">
    <property type="entry name" value="PK"/>
    <property type="match status" value="1"/>
</dbReference>
<reference evidence="14 15" key="1">
    <citation type="journal article" date="2019" name="Int. J. Syst. Evol. Microbiol.">
        <title>The Global Catalogue of Microorganisms (GCM) 10K type strain sequencing project: providing services to taxonomists for standard genome sequencing and annotation.</title>
        <authorList>
            <consortium name="The Broad Institute Genomics Platform"/>
            <consortium name="The Broad Institute Genome Sequencing Center for Infectious Disease"/>
            <person name="Wu L."/>
            <person name="Ma J."/>
        </authorList>
    </citation>
    <scope>NUCLEOTIDE SEQUENCE [LARGE SCALE GENOMIC DNA]</scope>
    <source>
        <strain evidence="14 15">CGMCC 1.12689</strain>
    </source>
</reference>
<dbReference type="InterPro" id="IPR040442">
    <property type="entry name" value="Pyrv_kinase-like_dom_sf"/>
</dbReference>
<dbReference type="EMBL" id="JBHUDB010000011">
    <property type="protein sequence ID" value="MFD1571583.1"/>
    <property type="molecule type" value="Genomic_DNA"/>
</dbReference>
<sequence length="205" mass="21764">MRNAKIVCTIGPASDDRDTIRDLAAAGMSVVRLNASHGTTDHRETVIERARAVDDEIDDPLAVMVDLKGPEVRTAEIDDPIEITDDAEVTFVEGDDATPDRIGLTHSIAAAGPGDTVLLDDGRIECRVERVDGESVVATVVSGGKLGSRKGVNLPGVAIDVDLITPEDEAELDLAARTDADFVAASFVRDADDVYEIADELEVRG</sequence>
<evidence type="ECO:0000313" key="14">
    <source>
        <dbReference type="EMBL" id="MFD1571583.1"/>
    </source>
</evidence>
<dbReference type="SUPFAM" id="SSF51621">
    <property type="entry name" value="Phosphoenolpyruvate/pyruvate domain"/>
    <property type="match status" value="1"/>
</dbReference>
<evidence type="ECO:0000256" key="1">
    <source>
        <dbReference type="ARBA" id="ARBA00004997"/>
    </source>
</evidence>
<accession>A0ABD6C3L7</accession>
<keyword evidence="10 12" id="KW-0324">Glycolysis</keyword>
<feature type="non-terminal residue" evidence="14">
    <location>
        <position position="205"/>
    </location>
</feature>
<evidence type="ECO:0000256" key="2">
    <source>
        <dbReference type="ARBA" id="ARBA00008663"/>
    </source>
</evidence>
<name>A0ABD6C3L7_9EURY</name>
<dbReference type="RefSeq" id="WP_379812424.1">
    <property type="nucleotide sequence ID" value="NZ_JBHUDB010000011.1"/>
</dbReference>
<keyword evidence="11 14" id="KW-0670">Pyruvate</keyword>
<dbReference type="InterPro" id="IPR015806">
    <property type="entry name" value="Pyrv_Knase_insert_dom_sf"/>
</dbReference>
<evidence type="ECO:0000256" key="6">
    <source>
        <dbReference type="ARBA" id="ARBA00022741"/>
    </source>
</evidence>
<comment type="pathway">
    <text evidence="1 12">Carbohydrate degradation; glycolysis; pyruvate from D-glyceraldehyde 3-phosphate: step 5/5.</text>
</comment>
<evidence type="ECO:0000259" key="13">
    <source>
        <dbReference type="Pfam" id="PF00224"/>
    </source>
</evidence>
<proteinExistence type="inferred from homology"/>
<dbReference type="SUPFAM" id="SSF50800">
    <property type="entry name" value="PK beta-barrel domain-like"/>
    <property type="match status" value="1"/>
</dbReference>
<keyword evidence="6" id="KW-0547">Nucleotide-binding</keyword>
<keyword evidence="15" id="KW-1185">Reference proteome</keyword>
<dbReference type="Gene3D" id="3.20.20.60">
    <property type="entry name" value="Phosphoenolpyruvate-binding domains"/>
    <property type="match status" value="1"/>
</dbReference>
<evidence type="ECO:0000256" key="4">
    <source>
        <dbReference type="ARBA" id="ARBA00022679"/>
    </source>
</evidence>
<dbReference type="InterPro" id="IPR015813">
    <property type="entry name" value="Pyrv/PenolPyrv_kinase-like_dom"/>
</dbReference>